<dbReference type="NCBIfam" id="TIGR01681">
    <property type="entry name" value="HAD-SF-IIIC"/>
    <property type="match status" value="1"/>
</dbReference>
<dbReference type="GeneID" id="5184214"/>
<evidence type="ECO:0008006" key="3">
    <source>
        <dbReference type="Google" id="ProtNLM"/>
    </source>
</evidence>
<dbReference type="InterPro" id="IPR036412">
    <property type="entry name" value="HAD-like_sf"/>
</dbReference>
<dbReference type="Pfam" id="PF05152">
    <property type="entry name" value="DUF705"/>
    <property type="match status" value="1"/>
</dbReference>
<dbReference type="SUPFAM" id="SSF56784">
    <property type="entry name" value="HAD-like"/>
    <property type="match status" value="1"/>
</dbReference>
<dbReference type="KEGG" id="vg:5184214"/>
<accession>A5IZS9</accession>
<keyword evidence="2" id="KW-1185">Reference proteome</keyword>
<dbReference type="InterPro" id="IPR007827">
    <property type="entry name" value="DUF705"/>
</dbReference>
<dbReference type="Proteomes" id="UP000202782">
    <property type="component" value="Segment"/>
</dbReference>
<evidence type="ECO:0000313" key="1">
    <source>
        <dbReference type="EMBL" id="ABQ52020.1"/>
    </source>
</evidence>
<dbReference type="CDD" id="cd01427">
    <property type="entry name" value="HAD_like"/>
    <property type="match status" value="1"/>
</dbReference>
<proteinExistence type="predicted"/>
<dbReference type="OrthoDB" id="4999at10239"/>
<protein>
    <recommendedName>
        <fullName evidence="3">38k</fullName>
    </recommendedName>
</protein>
<gene>
    <name evidence="1" type="primary">orf77</name>
    <name evidence="1" type="ORF">SlGVgp077</name>
</gene>
<sequence length="299" mass="35944">MSEVKWFVFHNTRAVVKRHILFINDYLDLLLAPMKCLESIEFVVTSRRVHNNFVNKMYTMKVLYSRDEMREFRFRFKLKFDIAYLGHLFVLHSRPVPYNLLNEWLVFNVTEVKSVSSIVFEPPHVIVFDMDSTLITEEKIVRIRDSAIYDGLAKLRDRNCVLCLWSYGDRQHVIDSLQRLDLMHYFTIILSEGNVQGVYEQNESVDPMYNTYYTTTPFHLNVDTEDLPKSPRVVLWYLYKKGFNYIKTITLVDDLLYNDYNYDNFVHITRCPEPVNDWSVWYEEITNYLNRFDEQFHAR</sequence>
<name>A5IZS9_9BBAC</name>
<dbReference type="NCBIfam" id="TIGR01684">
    <property type="entry name" value="viral_ppase"/>
    <property type="match status" value="1"/>
</dbReference>
<dbReference type="InterPro" id="IPR010033">
    <property type="entry name" value="HAD_SF_ppase_IIIC"/>
</dbReference>
<organism evidence="1 2">
    <name type="scientific">Spodoptera litura granulovirus</name>
    <dbReference type="NCBI Taxonomy" id="359919"/>
    <lineage>
        <taxon>Viruses</taxon>
        <taxon>Viruses incertae sedis</taxon>
        <taxon>Naldaviricetes</taxon>
        <taxon>Lefavirales</taxon>
        <taxon>Baculoviridae</taxon>
        <taxon>Betabaculovirus</taxon>
        <taxon>Betabaculovirus spliturae</taxon>
    </lineage>
</organism>
<reference evidence="1 2" key="1">
    <citation type="journal article" date="2008" name="J. Microbiol.">
        <title>Molecular and phylogenetic characterization of Spodoptera litura granulovirus.</title>
        <authorList>
            <person name="Wang Y."/>
            <person name="Choi J.Y."/>
            <person name="Roh J.Y."/>
            <person name="Woo S.D."/>
            <person name="Jin B.R."/>
            <person name="Je Y.H."/>
        </authorList>
    </citation>
    <scope>NUCLEOTIDE SEQUENCE [LARGE SCALE GENOMIC DNA]</scope>
    <source>
        <strain evidence="1">SlGV-K1</strain>
    </source>
</reference>
<dbReference type="RefSeq" id="YP_001257028.1">
    <property type="nucleotide sequence ID" value="NC_009503.1"/>
</dbReference>
<dbReference type="EMBL" id="DQ288858">
    <property type="protein sequence ID" value="ABQ52020.1"/>
    <property type="molecule type" value="Genomic_DNA"/>
</dbReference>
<evidence type="ECO:0000313" key="2">
    <source>
        <dbReference type="Proteomes" id="UP000202782"/>
    </source>
</evidence>